<evidence type="ECO:0000256" key="2">
    <source>
        <dbReference type="ARBA" id="ARBA00022729"/>
    </source>
</evidence>
<dbReference type="SUPFAM" id="SSF88713">
    <property type="entry name" value="Glycoside hydrolase/deacetylase"/>
    <property type="match status" value="1"/>
</dbReference>
<dbReference type="PROSITE" id="PS51677">
    <property type="entry name" value="NODB"/>
    <property type="match status" value="1"/>
</dbReference>
<evidence type="ECO:0000256" key="1">
    <source>
        <dbReference type="ARBA" id="ARBA00004613"/>
    </source>
</evidence>
<dbReference type="Gene3D" id="3.20.20.370">
    <property type="entry name" value="Glycoside hydrolase/deacetylase"/>
    <property type="match status" value="1"/>
</dbReference>
<protein>
    <submittedName>
        <fullName evidence="4">Polysaccharide deacetylase family protein</fullName>
    </submittedName>
</protein>
<name>A0A3D8LFB7_9BACT</name>
<proteinExistence type="predicted"/>
<dbReference type="EMBL" id="QRGR01000005">
    <property type="protein sequence ID" value="RDV16115.1"/>
    <property type="molecule type" value="Genomic_DNA"/>
</dbReference>
<dbReference type="OrthoDB" id="9778320at2"/>
<evidence type="ECO:0000313" key="4">
    <source>
        <dbReference type="EMBL" id="RDV16115.1"/>
    </source>
</evidence>
<dbReference type="InterPro" id="IPR002509">
    <property type="entry name" value="NODB_dom"/>
</dbReference>
<dbReference type="Pfam" id="PF01522">
    <property type="entry name" value="Polysacc_deac_1"/>
    <property type="match status" value="1"/>
</dbReference>
<comment type="subcellular location">
    <subcellularLocation>
        <location evidence="1">Secreted</location>
    </subcellularLocation>
</comment>
<dbReference type="InterPro" id="IPR051398">
    <property type="entry name" value="Polysacch_Deacetylase"/>
</dbReference>
<dbReference type="InterPro" id="IPR011330">
    <property type="entry name" value="Glyco_hydro/deAcase_b/a-brl"/>
</dbReference>
<keyword evidence="2" id="KW-0732">Signal</keyword>
<dbReference type="GO" id="GO:0016810">
    <property type="term" value="F:hydrolase activity, acting on carbon-nitrogen (but not peptide) bonds"/>
    <property type="evidence" value="ECO:0007669"/>
    <property type="project" value="InterPro"/>
</dbReference>
<dbReference type="AlphaFoldDB" id="A0A3D8LFB7"/>
<sequence length="259" mass="30488">MNDLIANKKIVTYHKINAQNHLSEHFDVYQGKDILITVDDGDISFYHYMFPLLKKYNMPAILFIITGLIDTKIPFWWDEIVYLLGAEEGEKKVWEVKNWPNHKRLDYIQQLRDNSNKPPLEQVQLTTAQLQEMQAAGVTIANHSHTHPMFDQCTEEELREEFRKSKQFFEDRQLNGYELFAYPNGNYSAFTERIAKEEGIQAAFLFDHKLTGKDYNPYRISRLSVTDQTSVNKLRFILSGWHTKILPVRKKIFNILNGR</sequence>
<accession>A0A3D8LFB7</accession>
<dbReference type="PANTHER" id="PTHR34216:SF3">
    <property type="entry name" value="POLY-BETA-1,6-N-ACETYL-D-GLUCOSAMINE N-DEACETYLASE"/>
    <property type="match status" value="1"/>
</dbReference>
<evidence type="ECO:0000313" key="5">
    <source>
        <dbReference type="Proteomes" id="UP000256708"/>
    </source>
</evidence>
<dbReference type="CDD" id="cd10918">
    <property type="entry name" value="CE4_NodB_like_5s_6s"/>
    <property type="match status" value="1"/>
</dbReference>
<feature type="domain" description="NodB homology" evidence="3">
    <location>
        <begin position="32"/>
        <end position="259"/>
    </location>
</feature>
<gene>
    <name evidence="4" type="ORF">DXT99_05445</name>
</gene>
<keyword evidence="5" id="KW-1185">Reference proteome</keyword>
<evidence type="ECO:0000259" key="3">
    <source>
        <dbReference type="PROSITE" id="PS51677"/>
    </source>
</evidence>
<dbReference type="GO" id="GO:0005975">
    <property type="term" value="P:carbohydrate metabolic process"/>
    <property type="evidence" value="ECO:0007669"/>
    <property type="project" value="InterPro"/>
</dbReference>
<comment type="caution">
    <text evidence="4">The sequence shown here is derived from an EMBL/GenBank/DDBJ whole genome shotgun (WGS) entry which is preliminary data.</text>
</comment>
<reference evidence="5" key="1">
    <citation type="submission" date="2018-08" db="EMBL/GenBank/DDBJ databases">
        <authorList>
            <person name="Liu Z.-W."/>
            <person name="Du Z.-J."/>
        </authorList>
    </citation>
    <scope>NUCLEOTIDE SEQUENCE [LARGE SCALE GENOMIC DNA]</scope>
    <source>
        <strain evidence="5">H4X</strain>
    </source>
</reference>
<organism evidence="4 5">
    <name type="scientific">Pontibacter diazotrophicus</name>
    <dbReference type="NCBI Taxonomy" id="1400979"/>
    <lineage>
        <taxon>Bacteria</taxon>
        <taxon>Pseudomonadati</taxon>
        <taxon>Bacteroidota</taxon>
        <taxon>Cytophagia</taxon>
        <taxon>Cytophagales</taxon>
        <taxon>Hymenobacteraceae</taxon>
        <taxon>Pontibacter</taxon>
    </lineage>
</organism>
<dbReference type="RefSeq" id="WP_115564525.1">
    <property type="nucleotide sequence ID" value="NZ_QRGR01000005.1"/>
</dbReference>
<dbReference type="Proteomes" id="UP000256708">
    <property type="component" value="Unassembled WGS sequence"/>
</dbReference>
<dbReference type="PANTHER" id="PTHR34216">
    <property type="match status" value="1"/>
</dbReference>
<dbReference type="GO" id="GO:0005576">
    <property type="term" value="C:extracellular region"/>
    <property type="evidence" value="ECO:0007669"/>
    <property type="project" value="UniProtKB-SubCell"/>
</dbReference>